<evidence type="ECO:0000313" key="7">
    <source>
        <dbReference type="EMBL" id="XAG80424.1"/>
    </source>
</evidence>
<dbReference type="Pfam" id="PF00155">
    <property type="entry name" value="Aminotran_1_2"/>
    <property type="match status" value="1"/>
</dbReference>
<dbReference type="Pfam" id="PF00392">
    <property type="entry name" value="GntR"/>
    <property type="match status" value="1"/>
</dbReference>
<dbReference type="InterPro" id="IPR051446">
    <property type="entry name" value="HTH_trans_reg/aminotransferase"/>
</dbReference>
<comment type="similarity">
    <text evidence="1">In the C-terminal section; belongs to the class-I pyridoxal-phosphate-dependent aminotransferase family.</text>
</comment>
<dbReference type="SUPFAM" id="SSF53383">
    <property type="entry name" value="PLP-dependent transferases"/>
    <property type="match status" value="1"/>
</dbReference>
<feature type="domain" description="HTH gntR-type" evidence="6">
    <location>
        <begin position="7"/>
        <end position="75"/>
    </location>
</feature>
<dbReference type="PANTHER" id="PTHR46577">
    <property type="entry name" value="HTH-TYPE TRANSCRIPTIONAL REGULATORY PROTEIN GABR"/>
    <property type="match status" value="1"/>
</dbReference>
<reference evidence="7" key="1">
    <citation type="submission" date="2022-03" db="EMBL/GenBank/DDBJ databases">
        <title>Sea Food Isolates.</title>
        <authorList>
            <person name="Li c."/>
        </authorList>
    </citation>
    <scope>NUCLEOTIDE SEQUENCE</scope>
    <source>
        <strain evidence="7">19NY03SH02</strain>
    </source>
</reference>
<evidence type="ECO:0000256" key="3">
    <source>
        <dbReference type="ARBA" id="ARBA00023015"/>
    </source>
</evidence>
<dbReference type="InterPro" id="IPR036390">
    <property type="entry name" value="WH_DNA-bd_sf"/>
</dbReference>
<dbReference type="SMART" id="SM00345">
    <property type="entry name" value="HTH_GNTR"/>
    <property type="match status" value="1"/>
</dbReference>
<protein>
    <submittedName>
        <fullName evidence="7">PLP-dependent aminotransferase family protein</fullName>
    </submittedName>
</protein>
<dbReference type="PROSITE" id="PS50949">
    <property type="entry name" value="HTH_GNTR"/>
    <property type="match status" value="1"/>
</dbReference>
<dbReference type="Gene3D" id="3.40.640.10">
    <property type="entry name" value="Type I PLP-dependent aspartate aminotransferase-like (Major domain)"/>
    <property type="match status" value="1"/>
</dbReference>
<name>A0AAU6V5H0_UNCXX</name>
<accession>A0AAU6V5H0</accession>
<sequence length="457" mass="51679">MKSGTKQFAYEQVYQRIKEAILTGTLSSGDRIPSSRALAVDMGVSRGTVEEGYSRLKSEGYIESNGKSGTKVSANLHTIDVEVHQYSPLQSLSQSKFDCEIPFKLGIPAMDCFPRKVWSKTIAKCARETKVIDLYQKNPQGILDLRIAIARYLQMSKGIQCKPHQIFITTGYINSINWIVQALLRNNSKVVIEDPGYPLTRKLLRSNGLVPEPTELDMEGLIIPPDGSFSAVIVTPAHQSPTCIALSLRRRKDLLKWATRNEAWIIEDDYDGDFCNGQHNNPALKSLDVNNRVIYMGTFSKVLCPSLRLAYFVVPEYKVETFLNIADLHSNNVSEFTQRAVTLFMIEGHFYRHIQRMKEVYRVRRMFTLKVLKSILNEVSVIHPDGGMNITLLLSLNKCTDVELSKYLLKKGLHVEPLSSWSTSEKKQGIIISYANIENEDECNKLVVKIKDVLQAL</sequence>
<keyword evidence="7" id="KW-0032">Aminotransferase</keyword>
<dbReference type="SUPFAM" id="SSF46785">
    <property type="entry name" value="Winged helix' DNA-binding domain"/>
    <property type="match status" value="1"/>
</dbReference>
<keyword evidence="5" id="KW-0804">Transcription</keyword>
<dbReference type="GO" id="GO:0003677">
    <property type="term" value="F:DNA binding"/>
    <property type="evidence" value="ECO:0007669"/>
    <property type="project" value="UniProtKB-KW"/>
</dbReference>
<evidence type="ECO:0000256" key="4">
    <source>
        <dbReference type="ARBA" id="ARBA00023125"/>
    </source>
</evidence>
<dbReference type="AlphaFoldDB" id="A0AAU6V5H0"/>
<keyword evidence="4" id="KW-0238">DNA-binding</keyword>
<dbReference type="InterPro" id="IPR015421">
    <property type="entry name" value="PyrdxlP-dep_Trfase_major"/>
</dbReference>
<keyword evidence="3" id="KW-0805">Transcription regulation</keyword>
<dbReference type="InterPro" id="IPR036388">
    <property type="entry name" value="WH-like_DNA-bd_sf"/>
</dbReference>
<organism evidence="7">
    <name type="scientific">bacterium 19NY03SH02</name>
    <dbReference type="NCBI Taxonomy" id="2920631"/>
    <lineage>
        <taxon>Bacteria</taxon>
    </lineage>
</organism>
<dbReference type="InterPro" id="IPR004839">
    <property type="entry name" value="Aminotransferase_I/II_large"/>
</dbReference>
<dbReference type="GO" id="GO:0008483">
    <property type="term" value="F:transaminase activity"/>
    <property type="evidence" value="ECO:0007669"/>
    <property type="project" value="UniProtKB-KW"/>
</dbReference>
<evidence type="ECO:0000259" key="6">
    <source>
        <dbReference type="PROSITE" id="PS50949"/>
    </source>
</evidence>
<keyword evidence="2" id="KW-0663">Pyridoxal phosphate</keyword>
<dbReference type="CDD" id="cd07377">
    <property type="entry name" value="WHTH_GntR"/>
    <property type="match status" value="1"/>
</dbReference>
<evidence type="ECO:0000256" key="2">
    <source>
        <dbReference type="ARBA" id="ARBA00022898"/>
    </source>
</evidence>
<dbReference type="InterPro" id="IPR000524">
    <property type="entry name" value="Tscrpt_reg_HTH_GntR"/>
</dbReference>
<dbReference type="InterPro" id="IPR015424">
    <property type="entry name" value="PyrdxlP-dep_Trfase"/>
</dbReference>
<proteinExistence type="inferred from homology"/>
<dbReference type="EMBL" id="CP095354">
    <property type="protein sequence ID" value="XAG80424.1"/>
    <property type="molecule type" value="Genomic_DNA"/>
</dbReference>
<dbReference type="GO" id="GO:0030170">
    <property type="term" value="F:pyridoxal phosphate binding"/>
    <property type="evidence" value="ECO:0007669"/>
    <property type="project" value="InterPro"/>
</dbReference>
<evidence type="ECO:0000256" key="1">
    <source>
        <dbReference type="ARBA" id="ARBA00005384"/>
    </source>
</evidence>
<keyword evidence="7" id="KW-0808">Transferase</keyword>
<dbReference type="CDD" id="cd00609">
    <property type="entry name" value="AAT_like"/>
    <property type="match status" value="1"/>
</dbReference>
<dbReference type="GO" id="GO:0003700">
    <property type="term" value="F:DNA-binding transcription factor activity"/>
    <property type="evidence" value="ECO:0007669"/>
    <property type="project" value="InterPro"/>
</dbReference>
<dbReference type="PANTHER" id="PTHR46577:SF1">
    <property type="entry name" value="HTH-TYPE TRANSCRIPTIONAL REGULATORY PROTEIN GABR"/>
    <property type="match status" value="1"/>
</dbReference>
<dbReference type="Gene3D" id="1.10.10.10">
    <property type="entry name" value="Winged helix-like DNA-binding domain superfamily/Winged helix DNA-binding domain"/>
    <property type="match status" value="1"/>
</dbReference>
<gene>
    <name evidence="7" type="ORF">MRN14_18595</name>
</gene>
<dbReference type="PRINTS" id="PR00035">
    <property type="entry name" value="HTHGNTR"/>
</dbReference>
<evidence type="ECO:0000256" key="5">
    <source>
        <dbReference type="ARBA" id="ARBA00023163"/>
    </source>
</evidence>